<evidence type="ECO:0000256" key="5">
    <source>
        <dbReference type="ARBA" id="ARBA00022837"/>
    </source>
</evidence>
<feature type="domain" description="EF-hand" evidence="7">
    <location>
        <begin position="102"/>
        <end position="137"/>
    </location>
</feature>
<dbReference type="InterPro" id="IPR011992">
    <property type="entry name" value="EF-hand-dom_pair"/>
</dbReference>
<dbReference type="InterPro" id="IPR028846">
    <property type="entry name" value="Recoverin"/>
</dbReference>
<proteinExistence type="inferred from homology"/>
<keyword evidence="5" id="KW-0106">Calcium</keyword>
<dbReference type="PROSITE" id="PS00018">
    <property type="entry name" value="EF_HAND_1"/>
    <property type="match status" value="2"/>
</dbReference>
<keyword evidence="2" id="KW-0519">Myristate</keyword>
<dbReference type="Proteomes" id="UP000887567">
    <property type="component" value="Unplaced"/>
</dbReference>
<dbReference type="PROSITE" id="PS50222">
    <property type="entry name" value="EF_HAND_2"/>
    <property type="match status" value="2"/>
</dbReference>
<evidence type="ECO:0000256" key="1">
    <source>
        <dbReference type="ARBA" id="ARBA00006049"/>
    </source>
</evidence>
<dbReference type="GeneID" id="110241500"/>
<dbReference type="Gene3D" id="1.10.238.10">
    <property type="entry name" value="EF-hand"/>
    <property type="match status" value="1"/>
</dbReference>
<evidence type="ECO:0000259" key="7">
    <source>
        <dbReference type="PROSITE" id="PS50222"/>
    </source>
</evidence>
<dbReference type="AlphaFoldDB" id="A0A913XER6"/>
<dbReference type="OMA" id="WFNPADD"/>
<dbReference type="OrthoDB" id="427950at2759"/>
<protein>
    <recommendedName>
        <fullName evidence="7">EF-hand domain-containing protein</fullName>
    </recommendedName>
</protein>
<dbReference type="RefSeq" id="XP_020903019.1">
    <property type="nucleotide sequence ID" value="XM_021047360.1"/>
</dbReference>
<accession>A0A913XER6</accession>
<keyword evidence="9" id="KW-1185">Reference proteome</keyword>
<dbReference type="SUPFAM" id="SSF47473">
    <property type="entry name" value="EF-hand"/>
    <property type="match status" value="1"/>
</dbReference>
<dbReference type="InterPro" id="IPR018247">
    <property type="entry name" value="EF_Hand_1_Ca_BS"/>
</dbReference>
<keyword evidence="4" id="KW-0677">Repeat</keyword>
<organism evidence="8 9">
    <name type="scientific">Exaiptasia diaphana</name>
    <name type="common">Tropical sea anemone</name>
    <name type="synonym">Aiptasia pulchella</name>
    <dbReference type="NCBI Taxonomy" id="2652724"/>
    <lineage>
        <taxon>Eukaryota</taxon>
        <taxon>Metazoa</taxon>
        <taxon>Cnidaria</taxon>
        <taxon>Anthozoa</taxon>
        <taxon>Hexacorallia</taxon>
        <taxon>Actiniaria</taxon>
        <taxon>Aiptasiidae</taxon>
        <taxon>Exaiptasia</taxon>
    </lineage>
</organism>
<dbReference type="InterPro" id="IPR002048">
    <property type="entry name" value="EF_hand_dom"/>
</dbReference>
<dbReference type="GO" id="GO:0005509">
    <property type="term" value="F:calcium ion binding"/>
    <property type="evidence" value="ECO:0007669"/>
    <property type="project" value="InterPro"/>
</dbReference>
<evidence type="ECO:0000313" key="8">
    <source>
        <dbReference type="EnsemblMetazoa" id="XP_020903019.1"/>
    </source>
</evidence>
<comment type="similarity">
    <text evidence="1">Belongs to the recoverin family.</text>
</comment>
<evidence type="ECO:0000256" key="3">
    <source>
        <dbReference type="ARBA" id="ARBA00022723"/>
    </source>
</evidence>
<evidence type="ECO:0000256" key="4">
    <source>
        <dbReference type="ARBA" id="ARBA00022737"/>
    </source>
</evidence>
<name>A0A913XER6_EXADI</name>
<evidence type="ECO:0000313" key="9">
    <source>
        <dbReference type="Proteomes" id="UP000887567"/>
    </source>
</evidence>
<keyword evidence="6" id="KW-0449">Lipoprotein</keyword>
<dbReference type="KEGG" id="epa:110241500"/>
<dbReference type="Pfam" id="PF13202">
    <property type="entry name" value="EF-hand_5"/>
    <property type="match status" value="1"/>
</dbReference>
<evidence type="ECO:0000256" key="6">
    <source>
        <dbReference type="ARBA" id="ARBA00023288"/>
    </source>
</evidence>
<keyword evidence="3" id="KW-0479">Metal-binding</keyword>
<dbReference type="EnsemblMetazoa" id="XM_021047360.1">
    <property type="protein sequence ID" value="XP_020903019.1"/>
    <property type="gene ID" value="LOC110241500"/>
</dbReference>
<reference evidence="8" key="1">
    <citation type="submission" date="2022-11" db="UniProtKB">
        <authorList>
            <consortium name="EnsemblMetazoa"/>
        </authorList>
    </citation>
    <scope>IDENTIFICATION</scope>
</reference>
<dbReference type="PANTHER" id="PTHR23055:SF178">
    <property type="entry name" value="NEUROCALCIN HOMOLOG"/>
    <property type="match status" value="1"/>
</dbReference>
<dbReference type="CDD" id="cd00051">
    <property type="entry name" value="EFh"/>
    <property type="match status" value="1"/>
</dbReference>
<feature type="domain" description="EF-hand" evidence="7">
    <location>
        <begin position="10"/>
        <end position="45"/>
    </location>
</feature>
<evidence type="ECO:0000256" key="2">
    <source>
        <dbReference type="ARBA" id="ARBA00022707"/>
    </source>
</evidence>
<dbReference type="PANTHER" id="PTHR23055">
    <property type="entry name" value="CALCIUM BINDING PROTEINS"/>
    <property type="match status" value="1"/>
</dbReference>
<sequence>MAADLAKNPVFVERLGSFFDVYDLNEDKYLTIEELLKCGKRMGEMCKATPAENMAMERGLQEFWGEVGLTPGKKLTKEEFIHGFSRHAQNELRRKAENKPTLHEKMNNAFFDVCDINNDGTVTLDEAKMIFKAWNLPEEDGAAWFEASDINKNGKVERDELNKSEFNYFHRPDLPSTENFYAKTRKN</sequence>